<dbReference type="GO" id="GO:0008378">
    <property type="term" value="F:galactosyltransferase activity"/>
    <property type="evidence" value="ECO:0007669"/>
    <property type="project" value="TreeGrafter"/>
</dbReference>
<dbReference type="PANTHER" id="PTHR11062:SF214">
    <property type="entry name" value="XYLOGLUCAN GALACTOSYLTRANSFERASE XLT2"/>
    <property type="match status" value="1"/>
</dbReference>
<keyword evidence="5" id="KW-0333">Golgi apparatus</keyword>
<feature type="domain" description="Exostosin GT47" evidence="8">
    <location>
        <begin position="79"/>
        <end position="414"/>
    </location>
</feature>
<keyword evidence="10" id="KW-1185">Reference proteome</keyword>
<keyword evidence="3" id="KW-0328">Glycosyltransferase</keyword>
<keyword evidence="7" id="KW-0812">Transmembrane</keyword>
<dbReference type="OrthoDB" id="1924787at2759"/>
<dbReference type="InterPro" id="IPR004263">
    <property type="entry name" value="Exostosin"/>
</dbReference>
<evidence type="ECO:0000256" key="7">
    <source>
        <dbReference type="SAM" id="Phobius"/>
    </source>
</evidence>
<feature type="transmembrane region" description="Helical" evidence="7">
    <location>
        <begin position="30"/>
        <end position="52"/>
    </location>
</feature>
<evidence type="ECO:0000259" key="8">
    <source>
        <dbReference type="Pfam" id="PF03016"/>
    </source>
</evidence>
<dbReference type="AlphaFoldDB" id="A0A8X8Z6E7"/>
<reference evidence="9" key="2">
    <citation type="submission" date="2020-08" db="EMBL/GenBank/DDBJ databases">
        <title>Plant Genome Project.</title>
        <authorList>
            <person name="Zhang R.-G."/>
        </authorList>
    </citation>
    <scope>NUCLEOTIDE SEQUENCE</scope>
    <source>
        <strain evidence="9">Huo1</strain>
        <tissue evidence="9">Leaf</tissue>
    </source>
</reference>
<comment type="subcellular location">
    <subcellularLocation>
        <location evidence="1">Golgi apparatus membrane</location>
        <topology evidence="1">Single-pass type II membrane protein</topology>
    </subcellularLocation>
</comment>
<evidence type="ECO:0000256" key="3">
    <source>
        <dbReference type="ARBA" id="ARBA00022676"/>
    </source>
</evidence>
<gene>
    <name evidence="9" type="ORF">SASPL_147107</name>
</gene>
<dbReference type="Proteomes" id="UP000298416">
    <property type="component" value="Unassembled WGS sequence"/>
</dbReference>
<feature type="compositionally biased region" description="Polar residues" evidence="6">
    <location>
        <begin position="56"/>
        <end position="72"/>
    </location>
</feature>
<dbReference type="EMBL" id="PNBA02000018">
    <property type="protein sequence ID" value="KAG6392879.1"/>
    <property type="molecule type" value="Genomic_DNA"/>
</dbReference>
<comment type="similarity">
    <text evidence="2">Belongs to the glycosyltransferase 47 family.</text>
</comment>
<dbReference type="InterPro" id="IPR040911">
    <property type="entry name" value="Exostosin_GT47"/>
</dbReference>
<dbReference type="GO" id="GO:0009969">
    <property type="term" value="P:xyloglucan biosynthetic process"/>
    <property type="evidence" value="ECO:0007669"/>
    <property type="project" value="TreeGrafter"/>
</dbReference>
<evidence type="ECO:0000256" key="6">
    <source>
        <dbReference type="SAM" id="MobiDB-lite"/>
    </source>
</evidence>
<proteinExistence type="inferred from homology"/>
<feature type="region of interest" description="Disordered" evidence="6">
    <location>
        <begin position="56"/>
        <end position="76"/>
    </location>
</feature>
<reference evidence="9" key="1">
    <citation type="submission" date="2018-01" db="EMBL/GenBank/DDBJ databases">
        <authorList>
            <person name="Mao J.F."/>
        </authorList>
    </citation>
    <scope>NUCLEOTIDE SEQUENCE</scope>
    <source>
        <strain evidence="9">Huo1</strain>
        <tissue evidence="9">Leaf</tissue>
    </source>
</reference>
<dbReference type="PANTHER" id="PTHR11062">
    <property type="entry name" value="EXOSTOSIN HEPARAN SULFATE GLYCOSYLTRANSFERASE -RELATED"/>
    <property type="match status" value="1"/>
</dbReference>
<evidence type="ECO:0000313" key="9">
    <source>
        <dbReference type="EMBL" id="KAG6392879.1"/>
    </source>
</evidence>
<keyword evidence="3" id="KW-0808">Transferase</keyword>
<accession>A0A8X8Z6E7</accession>
<evidence type="ECO:0000256" key="1">
    <source>
        <dbReference type="ARBA" id="ARBA00004323"/>
    </source>
</evidence>
<keyword evidence="4" id="KW-0735">Signal-anchor</keyword>
<evidence type="ECO:0000256" key="5">
    <source>
        <dbReference type="ARBA" id="ARBA00023034"/>
    </source>
</evidence>
<sequence>MVLDHYNPSFHTHKKSKNLSLKNTNTIRIYLFKFSKVFIVIIFQLVIIQYIYQSSSKPPSSIHQDTTQQIPTPESDDRCKHGTVYVYDLPAKFNQDLLDNCADLDPWHSRCKAVSNHGLGPMAAGLSSTVPENLSPAWYWTDMFAGEVLYHSRMLRHACRTTDPDTATAFYIPFYAGLAVGRYLFTNHSVQERDASCAELLKWVGGQAPWRRMRGADHFIMLGRMTWDFRRSRDGDWGSGFIYMAQMEHVLRLGVERDPWDPLEISVPYPTGFHPRSDRELVQWMEYVRTVNRTSRFAFVGGKRQMKGDFRTILQEQCRDEPGSCRMVDCSGMRCYDGTSEIMEAFVASEFCLQPRGDAHTRRSTFDCMLAGSIPVFFWKRSIYNQYEWFLGDEPDRFSVFIDRRAVRNGTTSIRKVLESLSRDEVRRKREKVISLMPKFVYKSGEDGIAKDAFDFAIDGVLRRLHKR</sequence>
<organism evidence="9">
    <name type="scientific">Salvia splendens</name>
    <name type="common">Scarlet sage</name>
    <dbReference type="NCBI Taxonomy" id="180675"/>
    <lineage>
        <taxon>Eukaryota</taxon>
        <taxon>Viridiplantae</taxon>
        <taxon>Streptophyta</taxon>
        <taxon>Embryophyta</taxon>
        <taxon>Tracheophyta</taxon>
        <taxon>Spermatophyta</taxon>
        <taxon>Magnoliopsida</taxon>
        <taxon>eudicotyledons</taxon>
        <taxon>Gunneridae</taxon>
        <taxon>Pentapetalae</taxon>
        <taxon>asterids</taxon>
        <taxon>lamiids</taxon>
        <taxon>Lamiales</taxon>
        <taxon>Lamiaceae</taxon>
        <taxon>Nepetoideae</taxon>
        <taxon>Mentheae</taxon>
        <taxon>Salviinae</taxon>
        <taxon>Salvia</taxon>
        <taxon>Salvia subgen. Calosphace</taxon>
        <taxon>core Calosphace</taxon>
    </lineage>
</organism>
<dbReference type="Pfam" id="PF03016">
    <property type="entry name" value="Exostosin_GT47"/>
    <property type="match status" value="1"/>
</dbReference>
<keyword evidence="7" id="KW-0472">Membrane</keyword>
<protein>
    <recommendedName>
        <fullName evidence="8">Exostosin GT47 domain-containing protein</fullName>
    </recommendedName>
</protein>
<evidence type="ECO:0000313" key="10">
    <source>
        <dbReference type="Proteomes" id="UP000298416"/>
    </source>
</evidence>
<keyword evidence="7" id="KW-1133">Transmembrane helix</keyword>
<evidence type="ECO:0000256" key="2">
    <source>
        <dbReference type="ARBA" id="ARBA00010271"/>
    </source>
</evidence>
<comment type="caution">
    <text evidence="9">The sequence shown here is derived from an EMBL/GenBank/DDBJ whole genome shotgun (WGS) entry which is preliminary data.</text>
</comment>
<name>A0A8X8Z6E7_SALSN</name>
<evidence type="ECO:0000256" key="4">
    <source>
        <dbReference type="ARBA" id="ARBA00022968"/>
    </source>
</evidence>
<dbReference type="GO" id="GO:0000139">
    <property type="term" value="C:Golgi membrane"/>
    <property type="evidence" value="ECO:0007669"/>
    <property type="project" value="UniProtKB-SubCell"/>
</dbReference>